<proteinExistence type="predicted"/>
<dbReference type="InterPro" id="IPR010920">
    <property type="entry name" value="LSM_dom_sf"/>
</dbReference>
<dbReference type="SUPFAM" id="SSF50182">
    <property type="entry name" value="Sm-like ribonucleoproteins"/>
    <property type="match status" value="1"/>
</dbReference>
<accession>A0A8C0WQJ0</accession>
<reference evidence="1" key="1">
    <citation type="submission" date="2023-09" db="UniProtKB">
        <authorList>
            <consortium name="Ensembl"/>
        </authorList>
    </citation>
    <scope>IDENTIFICATION</scope>
</reference>
<dbReference type="Gene3D" id="2.30.30.100">
    <property type="match status" value="1"/>
</dbReference>
<dbReference type="Ensembl" id="ENSCCNT00000019227.1">
    <property type="protein sequence ID" value="ENSCCNP00000014681.1"/>
    <property type="gene ID" value="ENSCCNG00000015150.1"/>
</dbReference>
<protein>
    <recommendedName>
        <fullName evidence="2">LSM domain-containing protein</fullName>
    </recommendedName>
</protein>
<name>A0A8C0WQJ0_CASCN</name>
<evidence type="ECO:0008006" key="2">
    <source>
        <dbReference type="Google" id="ProtNLM"/>
    </source>
</evidence>
<sequence>MGYRTPLKLCAKLCGCFYVLLLPHRPNPQLTLNFKNSVTQKAAKNHFLLSGYLVFGDGCVNMQLANTEEHVDGHVWASGEVFRRYYNVLCIRGVEKEEDGERRE</sequence>
<dbReference type="AlphaFoldDB" id="A0A8C0WQJ0"/>
<organism evidence="1">
    <name type="scientific">Castor canadensis</name>
    <name type="common">American beaver</name>
    <dbReference type="NCBI Taxonomy" id="51338"/>
    <lineage>
        <taxon>Eukaryota</taxon>
        <taxon>Metazoa</taxon>
        <taxon>Chordata</taxon>
        <taxon>Craniata</taxon>
        <taxon>Vertebrata</taxon>
        <taxon>Euteleostomi</taxon>
        <taxon>Mammalia</taxon>
        <taxon>Eutheria</taxon>
        <taxon>Euarchontoglires</taxon>
        <taxon>Glires</taxon>
        <taxon>Rodentia</taxon>
        <taxon>Castorimorpha</taxon>
        <taxon>Castoridae</taxon>
        <taxon>Castor</taxon>
    </lineage>
</organism>
<evidence type="ECO:0000313" key="1">
    <source>
        <dbReference type="Ensembl" id="ENSCCNP00000014681.1"/>
    </source>
</evidence>